<dbReference type="InterPro" id="IPR000467">
    <property type="entry name" value="G_patch_dom"/>
</dbReference>
<feature type="region of interest" description="Disordered" evidence="5">
    <location>
        <begin position="1"/>
        <end position="63"/>
    </location>
</feature>
<comment type="caution">
    <text evidence="8">The sequence shown here is derived from an EMBL/GenBank/DDBJ whole genome shotgun (WGS) entry which is preliminary data.</text>
</comment>
<dbReference type="PANTHER" id="PTHR23340:SF0">
    <property type="entry name" value="SURP AND G-PATCH DOMAIN-CONTAINING PROTEIN 1 ISOFORM X1"/>
    <property type="match status" value="1"/>
</dbReference>
<protein>
    <recommendedName>
        <fullName evidence="10">G-patch domain-containing protein</fullName>
    </recommendedName>
</protein>
<dbReference type="GO" id="GO:0005654">
    <property type="term" value="C:nucleoplasm"/>
    <property type="evidence" value="ECO:0007669"/>
    <property type="project" value="TreeGrafter"/>
</dbReference>
<dbReference type="SMART" id="SM00443">
    <property type="entry name" value="G_patch"/>
    <property type="match status" value="1"/>
</dbReference>
<evidence type="ECO:0000256" key="5">
    <source>
        <dbReference type="SAM" id="MobiDB-lite"/>
    </source>
</evidence>
<evidence type="ECO:0000256" key="1">
    <source>
        <dbReference type="ARBA" id="ARBA00004123"/>
    </source>
</evidence>
<evidence type="ECO:0008006" key="10">
    <source>
        <dbReference type="Google" id="ProtNLM"/>
    </source>
</evidence>
<dbReference type="GO" id="GO:0003723">
    <property type="term" value="F:RNA binding"/>
    <property type="evidence" value="ECO:0007669"/>
    <property type="project" value="InterPro"/>
</dbReference>
<dbReference type="GO" id="GO:0006397">
    <property type="term" value="P:mRNA processing"/>
    <property type="evidence" value="ECO:0007669"/>
    <property type="project" value="UniProtKB-KW"/>
</dbReference>
<dbReference type="InterPro" id="IPR000061">
    <property type="entry name" value="Surp"/>
</dbReference>
<dbReference type="Proteomes" id="UP000075714">
    <property type="component" value="Unassembled WGS sequence"/>
</dbReference>
<evidence type="ECO:0000259" key="7">
    <source>
        <dbReference type="PROSITE" id="PS50174"/>
    </source>
</evidence>
<dbReference type="AlphaFoldDB" id="A0A150H084"/>
<evidence type="ECO:0000313" key="9">
    <source>
        <dbReference type="Proteomes" id="UP000075714"/>
    </source>
</evidence>
<evidence type="ECO:0000256" key="3">
    <source>
        <dbReference type="ARBA" id="ARBA00023187"/>
    </source>
</evidence>
<dbReference type="OrthoDB" id="4822at2759"/>
<proteinExistence type="predicted"/>
<gene>
    <name evidence="8" type="ORF">GPECTOR_2g1034</name>
</gene>
<dbReference type="STRING" id="33097.A0A150H084"/>
<feature type="compositionally biased region" description="Acidic residues" evidence="5">
    <location>
        <begin position="281"/>
        <end position="290"/>
    </location>
</feature>
<accession>A0A150H084</accession>
<dbReference type="PROSITE" id="PS50174">
    <property type="entry name" value="G_PATCH"/>
    <property type="match status" value="1"/>
</dbReference>
<dbReference type="InterPro" id="IPR035967">
    <property type="entry name" value="SWAP/Surp_sf"/>
</dbReference>
<dbReference type="SUPFAM" id="SSF109905">
    <property type="entry name" value="Surp module (SWAP domain)"/>
    <property type="match status" value="1"/>
</dbReference>
<dbReference type="PROSITE" id="PS50128">
    <property type="entry name" value="SURP"/>
    <property type="match status" value="1"/>
</dbReference>
<feature type="compositionally biased region" description="Low complexity" evidence="5">
    <location>
        <begin position="201"/>
        <end position="221"/>
    </location>
</feature>
<name>A0A150H084_GONPE</name>
<keyword evidence="4" id="KW-0539">Nucleus</keyword>
<dbReference type="Pfam" id="PF01805">
    <property type="entry name" value="Surp"/>
    <property type="match status" value="1"/>
</dbReference>
<feature type="domain" description="SURP motif" evidence="6">
    <location>
        <begin position="78"/>
        <end position="121"/>
    </location>
</feature>
<feature type="region of interest" description="Disordered" evidence="5">
    <location>
        <begin position="272"/>
        <end position="299"/>
    </location>
</feature>
<feature type="region of interest" description="Disordered" evidence="5">
    <location>
        <begin position="132"/>
        <end position="248"/>
    </location>
</feature>
<dbReference type="InterPro" id="IPR040169">
    <property type="entry name" value="SUGP1/2"/>
</dbReference>
<dbReference type="Gene3D" id="1.10.10.790">
    <property type="entry name" value="Surp module"/>
    <property type="match status" value="1"/>
</dbReference>
<sequence length="448" mass="46583">MSGLGFSLQKRQDNKRPLLAGAKLAMPGPKKPAAIQDVFGGAGSDDEEQETAKKARVAAPSASASQLAARLDAEIVGVATKLADFVSKNGRQFEDMTRERNPGESPFKFLHDKASLGYQFYAAKLAELEGAARGSAAAAPPLPPPPPATSLPVPPRPTGAPGPSSWTQPAHGPGQPSASAPTKNGRAPIGGTSSSTLPPEAAAAVAAAAAAAKAAAAAAAARRPLHGASPPPQAPPLSTAEQEEEARRRAQIALAKGDSLAAMEAFAALAAKRERSKSVDPEDPDAEDDEEGRRRRAEPLLNKTAFERRKLVAVFKDDGTRGHHMGDYIPKEVLAEFMAKTGDKVAAVQAEQLANKNAIGADNIGHKLLSKMGWKEGEGLGGSQKGITAPIRAAAAAAPAAGEARGLGAAAHGEVSADDDMFEAYRKRMMLGYKYRPNPLGNPRRAYY</sequence>
<dbReference type="PANTHER" id="PTHR23340">
    <property type="entry name" value="ARGININE/SERINE RICH SPLICING FACTOR SF4/14"/>
    <property type="match status" value="1"/>
</dbReference>
<organism evidence="8 9">
    <name type="scientific">Gonium pectorale</name>
    <name type="common">Green alga</name>
    <dbReference type="NCBI Taxonomy" id="33097"/>
    <lineage>
        <taxon>Eukaryota</taxon>
        <taxon>Viridiplantae</taxon>
        <taxon>Chlorophyta</taxon>
        <taxon>core chlorophytes</taxon>
        <taxon>Chlorophyceae</taxon>
        <taxon>CS clade</taxon>
        <taxon>Chlamydomonadales</taxon>
        <taxon>Volvocaceae</taxon>
        <taxon>Gonium</taxon>
    </lineage>
</organism>
<keyword evidence="3" id="KW-0508">mRNA splicing</keyword>
<evidence type="ECO:0000256" key="4">
    <source>
        <dbReference type="ARBA" id="ARBA00023242"/>
    </source>
</evidence>
<evidence type="ECO:0000256" key="2">
    <source>
        <dbReference type="ARBA" id="ARBA00022664"/>
    </source>
</evidence>
<feature type="compositionally biased region" description="Pro residues" evidence="5">
    <location>
        <begin position="140"/>
        <end position="160"/>
    </location>
</feature>
<dbReference type="EMBL" id="LSYV01000003">
    <property type="protein sequence ID" value="KXZ55485.1"/>
    <property type="molecule type" value="Genomic_DNA"/>
</dbReference>
<feature type="domain" description="G-patch" evidence="7">
    <location>
        <begin position="361"/>
        <end position="412"/>
    </location>
</feature>
<comment type="subcellular location">
    <subcellularLocation>
        <location evidence="1">Nucleus</location>
    </subcellularLocation>
</comment>
<reference evidence="9" key="1">
    <citation type="journal article" date="2016" name="Nat. Commun.">
        <title>The Gonium pectorale genome demonstrates co-option of cell cycle regulation during the evolution of multicellularity.</title>
        <authorList>
            <person name="Hanschen E.R."/>
            <person name="Marriage T.N."/>
            <person name="Ferris P.J."/>
            <person name="Hamaji T."/>
            <person name="Toyoda A."/>
            <person name="Fujiyama A."/>
            <person name="Neme R."/>
            <person name="Noguchi H."/>
            <person name="Minakuchi Y."/>
            <person name="Suzuki M."/>
            <person name="Kawai-Toyooka H."/>
            <person name="Smith D.R."/>
            <person name="Sparks H."/>
            <person name="Anderson J."/>
            <person name="Bakaric R."/>
            <person name="Luria V."/>
            <person name="Karger A."/>
            <person name="Kirschner M.W."/>
            <person name="Durand P.M."/>
            <person name="Michod R.E."/>
            <person name="Nozaki H."/>
            <person name="Olson B.J."/>
        </authorList>
    </citation>
    <scope>NUCLEOTIDE SEQUENCE [LARGE SCALE GENOMIC DNA]</scope>
    <source>
        <strain evidence="9">NIES-2863</strain>
    </source>
</reference>
<evidence type="ECO:0000313" key="8">
    <source>
        <dbReference type="EMBL" id="KXZ55485.1"/>
    </source>
</evidence>
<evidence type="ECO:0000259" key="6">
    <source>
        <dbReference type="PROSITE" id="PS50128"/>
    </source>
</evidence>
<dbReference type="SMART" id="SM00648">
    <property type="entry name" value="SWAP"/>
    <property type="match status" value="1"/>
</dbReference>
<keyword evidence="2" id="KW-0507">mRNA processing</keyword>
<dbReference type="GO" id="GO:0008380">
    <property type="term" value="P:RNA splicing"/>
    <property type="evidence" value="ECO:0007669"/>
    <property type="project" value="UniProtKB-KW"/>
</dbReference>
<keyword evidence="9" id="KW-1185">Reference proteome</keyword>
<dbReference type="Pfam" id="PF01585">
    <property type="entry name" value="G-patch"/>
    <property type="match status" value="1"/>
</dbReference>